<proteinExistence type="predicted"/>
<feature type="region of interest" description="Disordered" evidence="1">
    <location>
        <begin position="170"/>
        <end position="193"/>
    </location>
</feature>
<evidence type="ECO:0000313" key="3">
    <source>
        <dbReference type="Proteomes" id="UP001431532"/>
    </source>
</evidence>
<comment type="caution">
    <text evidence="2">The sequence shown here is derived from an EMBL/GenBank/DDBJ whole genome shotgun (WGS) entry which is preliminary data.</text>
</comment>
<dbReference type="Pfam" id="PF18845">
    <property type="entry name" value="baeRF_family3"/>
    <property type="match status" value="1"/>
</dbReference>
<evidence type="ECO:0000256" key="1">
    <source>
        <dbReference type="SAM" id="MobiDB-lite"/>
    </source>
</evidence>
<protein>
    <submittedName>
        <fullName evidence="2">Uncharacterized protein</fullName>
    </submittedName>
</protein>
<dbReference type="EMBL" id="JASCXW010000020">
    <property type="protein sequence ID" value="MDI6453191.1"/>
    <property type="molecule type" value="Genomic_DNA"/>
</dbReference>
<dbReference type="AlphaFoldDB" id="A0AAW6UAQ7"/>
<gene>
    <name evidence="2" type="ORF">QJ521_06425</name>
</gene>
<organism evidence="2 3">
    <name type="scientific">Peloplasma aerotolerans</name>
    <dbReference type="NCBI Taxonomy" id="3044389"/>
    <lineage>
        <taxon>Bacteria</taxon>
        <taxon>Bacillati</taxon>
        <taxon>Mycoplasmatota</taxon>
        <taxon>Mollicutes</taxon>
        <taxon>Acholeplasmatales</taxon>
        <taxon>Acholeplasmataceae</taxon>
        <taxon>Peloplasma</taxon>
    </lineage>
</organism>
<evidence type="ECO:0000313" key="2">
    <source>
        <dbReference type="EMBL" id="MDI6453191.1"/>
    </source>
</evidence>
<dbReference type="Proteomes" id="UP001431532">
    <property type="component" value="Unassembled WGS sequence"/>
</dbReference>
<dbReference type="InterPro" id="IPR041289">
    <property type="entry name" value="Bact_RF_family3"/>
</dbReference>
<name>A0AAW6UAQ7_9MOLU</name>
<sequence length="382" mass="43915">MKYKIVDTFPNDFFNNKKAPLFSIYQETSRHLTENKRDALVFKNLIKEVEGSLREKYDKKEIKPLMEMFSEIENASTFWSHTYDGIALFASLDECIIYNLKKPISTLAVVSDTFHIKPLIHYFQIAQTYQILDLDAHSFQLFEGTPYHIEKIELSDSIQTTKDEILGTEKTDPYQTHGTYGGSSGKSTFHGHGGKKAEDEIDLERFFRQVDLIIDENISKKSKCPLILLAPTEYHALFLEMSNNLFLEPKAISGSYDTLGKEETKKQIELLNIERLNQKTEKLINQYHQLRPSEKSSDQLIEIISAVIDGRVETLFIELDKIIPGHIDLVNKKMKTKDLANPEIDDILDDLAQYTLEKNGHVYILSKEDMPTESGAAAIYRY</sequence>
<accession>A0AAW6UAQ7</accession>
<keyword evidence="3" id="KW-1185">Reference proteome</keyword>
<reference evidence="2" key="1">
    <citation type="submission" date="2023-05" db="EMBL/GenBank/DDBJ databases">
        <title>Mariniplasma microaerophilum sp. nov., a novel anaerobic mollicute isolated from terrestrial mud volcano, Taman Peninsula, Russia.</title>
        <authorList>
            <person name="Khomyakova M.A."/>
            <person name="Merkel A.Y."/>
            <person name="Slobodkin A.I."/>
        </authorList>
    </citation>
    <scope>NUCLEOTIDE SEQUENCE</scope>
    <source>
        <strain evidence="2">M4Ah</strain>
    </source>
</reference>
<dbReference type="RefSeq" id="WP_282839621.1">
    <property type="nucleotide sequence ID" value="NZ_JASCXW010000020.1"/>
</dbReference>